<sequence>MPQLTDNSDPSFASAKLAPKQTTKAPTPTGSGTEGHAQEQLQQQQAGSNLFKHANSACAGGTELAQLSPQERQRRLAPIEQRYSTFLNKRIIPQYTSSFLRPGSCFIGTQQSGRSTYEVNVELKYVDMAQSFLCGYLRIQGLTEDHPMLTTYFEGEMVGPKYSFYTRRAEWSTSDQVDMNHWRKFPAWRSIADEAVDKDYVHENFEQRDEIFMRWKEQFLVPDWKVQNLQGASYAGFYYICLDQVKGVIRGFYFHKKSDKFQQLDLTHMPDSGSWPSYEFR</sequence>
<reference evidence="1 2" key="1">
    <citation type="journal article" date="2020" name="Front. Microbiol.">
        <title>Phenotypic and Genetic Characterization of the Cheese Ripening Yeast Geotrichum candidum.</title>
        <authorList>
            <person name="Perkins V."/>
            <person name="Vignola S."/>
            <person name="Lessard M.H."/>
            <person name="Plante P.L."/>
            <person name="Corbeil J."/>
            <person name="Dugat-Bony E."/>
            <person name="Frenette M."/>
            <person name="Labrie S."/>
        </authorList>
    </citation>
    <scope>NUCLEOTIDE SEQUENCE [LARGE SCALE GENOMIC DNA]</scope>
    <source>
        <strain evidence="1 2">LMA-1147</strain>
    </source>
</reference>
<keyword evidence="2" id="KW-1185">Reference proteome</keyword>
<name>A0ACB6V4M1_9ASCO</name>
<gene>
    <name evidence="1" type="ORF">D0Z00_002279</name>
</gene>
<proteinExistence type="predicted"/>
<organism evidence="1 2">
    <name type="scientific">Geotrichum galactomycetum</name>
    <dbReference type="NCBI Taxonomy" id="27317"/>
    <lineage>
        <taxon>Eukaryota</taxon>
        <taxon>Fungi</taxon>
        <taxon>Dikarya</taxon>
        <taxon>Ascomycota</taxon>
        <taxon>Saccharomycotina</taxon>
        <taxon>Dipodascomycetes</taxon>
        <taxon>Dipodascales</taxon>
        <taxon>Dipodascaceae</taxon>
        <taxon>Geotrichum</taxon>
    </lineage>
</organism>
<protein>
    <submittedName>
        <fullName evidence="1">Uncharacterized protein</fullName>
    </submittedName>
</protein>
<accession>A0ACB6V4M1</accession>
<dbReference type="EMBL" id="QVQA01000059">
    <property type="protein sequence ID" value="KAF5097760.1"/>
    <property type="molecule type" value="Genomic_DNA"/>
</dbReference>
<comment type="caution">
    <text evidence="1">The sequence shown here is derived from an EMBL/GenBank/DDBJ whole genome shotgun (WGS) entry which is preliminary data.</text>
</comment>
<dbReference type="Proteomes" id="UP000744676">
    <property type="component" value="Unassembled WGS sequence"/>
</dbReference>
<evidence type="ECO:0000313" key="2">
    <source>
        <dbReference type="Proteomes" id="UP000744676"/>
    </source>
</evidence>
<evidence type="ECO:0000313" key="1">
    <source>
        <dbReference type="EMBL" id="KAF5097760.1"/>
    </source>
</evidence>